<protein>
    <recommendedName>
        <fullName evidence="4">GAR domain-containing protein</fullName>
    </recommendedName>
</protein>
<evidence type="ECO:0000256" key="1">
    <source>
        <dbReference type="ARBA" id="ARBA00004245"/>
    </source>
</evidence>
<dbReference type="GO" id="GO:0008017">
    <property type="term" value="F:microtubule binding"/>
    <property type="evidence" value="ECO:0007669"/>
    <property type="project" value="InterPro"/>
</dbReference>
<comment type="caution">
    <text evidence="5">The sequence shown here is derived from an EMBL/GenBank/DDBJ whole genome shotgun (WGS) entry which is preliminary data.</text>
</comment>
<dbReference type="Proteomes" id="UP000596742">
    <property type="component" value="Unassembled WGS sequence"/>
</dbReference>
<gene>
    <name evidence="5" type="ORF">MGAL_10B015551</name>
</gene>
<dbReference type="Pfam" id="PF02187">
    <property type="entry name" value="GAS2"/>
    <property type="match status" value="1"/>
</dbReference>
<accession>A0A8B6F744</accession>
<sequence>MAALRHSFSKVTDNAFPPCKCYQYLSKKRSGQYFLMGKLLHIKVNEKSEKHHVMVKVGGGWETLEDYMARHVPNKFKITEYKRPLYNNTCEVKDIYLGIKSHYKSWNQSKQFYYSLL</sequence>
<organism evidence="5 6">
    <name type="scientific">Mytilus galloprovincialis</name>
    <name type="common">Mediterranean mussel</name>
    <dbReference type="NCBI Taxonomy" id="29158"/>
    <lineage>
        <taxon>Eukaryota</taxon>
        <taxon>Metazoa</taxon>
        <taxon>Spiralia</taxon>
        <taxon>Lophotrochozoa</taxon>
        <taxon>Mollusca</taxon>
        <taxon>Bivalvia</taxon>
        <taxon>Autobranchia</taxon>
        <taxon>Pteriomorphia</taxon>
        <taxon>Mytilida</taxon>
        <taxon>Mytiloidea</taxon>
        <taxon>Mytilidae</taxon>
        <taxon>Mytilinae</taxon>
        <taxon>Mytilus</taxon>
    </lineage>
</organism>
<dbReference type="SUPFAM" id="SSF143575">
    <property type="entry name" value="GAS2 domain-like"/>
    <property type="match status" value="1"/>
</dbReference>
<dbReference type="OrthoDB" id="2250192at2759"/>
<evidence type="ECO:0000256" key="3">
    <source>
        <dbReference type="ARBA" id="ARBA00023212"/>
    </source>
</evidence>
<evidence type="ECO:0000313" key="6">
    <source>
        <dbReference type="Proteomes" id="UP000596742"/>
    </source>
</evidence>
<proteinExistence type="predicted"/>
<reference evidence="5" key="1">
    <citation type="submission" date="2018-11" db="EMBL/GenBank/DDBJ databases">
        <authorList>
            <person name="Alioto T."/>
            <person name="Alioto T."/>
        </authorList>
    </citation>
    <scope>NUCLEOTIDE SEQUENCE</scope>
</reference>
<dbReference type="GO" id="GO:0005856">
    <property type="term" value="C:cytoskeleton"/>
    <property type="evidence" value="ECO:0007669"/>
    <property type="project" value="UniProtKB-SubCell"/>
</dbReference>
<comment type="subcellular location">
    <subcellularLocation>
        <location evidence="1">Cytoplasm</location>
        <location evidence="1">Cytoskeleton</location>
    </subcellularLocation>
</comment>
<keyword evidence="2" id="KW-0963">Cytoplasm</keyword>
<dbReference type="InterPro" id="IPR003108">
    <property type="entry name" value="GAR_dom"/>
</dbReference>
<evidence type="ECO:0000256" key="2">
    <source>
        <dbReference type="ARBA" id="ARBA00022490"/>
    </source>
</evidence>
<keyword evidence="6" id="KW-1185">Reference proteome</keyword>
<keyword evidence="3" id="KW-0206">Cytoskeleton</keyword>
<dbReference type="InterPro" id="IPR036534">
    <property type="entry name" value="GAR_dom_sf"/>
</dbReference>
<dbReference type="PROSITE" id="PS51460">
    <property type="entry name" value="GAR"/>
    <property type="match status" value="1"/>
</dbReference>
<feature type="domain" description="GAR" evidence="4">
    <location>
        <begin position="1"/>
        <end position="75"/>
    </location>
</feature>
<evidence type="ECO:0000313" key="5">
    <source>
        <dbReference type="EMBL" id="VDI44169.1"/>
    </source>
</evidence>
<dbReference type="AlphaFoldDB" id="A0A8B6F744"/>
<dbReference type="Gene3D" id="3.30.920.20">
    <property type="entry name" value="Gas2-like domain"/>
    <property type="match status" value="1"/>
</dbReference>
<dbReference type="EMBL" id="UYJE01006235">
    <property type="protein sequence ID" value="VDI44169.1"/>
    <property type="molecule type" value="Genomic_DNA"/>
</dbReference>
<evidence type="ECO:0000259" key="4">
    <source>
        <dbReference type="PROSITE" id="PS51460"/>
    </source>
</evidence>
<dbReference type="SMART" id="SM00243">
    <property type="entry name" value="GAS2"/>
    <property type="match status" value="1"/>
</dbReference>
<name>A0A8B6F744_MYTGA</name>